<dbReference type="Proteomes" id="UP000198309">
    <property type="component" value="Unassembled WGS sequence"/>
</dbReference>
<organism evidence="6 9">
    <name type="scientific">Pseudomonas delhiensis</name>
    <dbReference type="NCBI Taxonomy" id="366289"/>
    <lineage>
        <taxon>Bacteria</taxon>
        <taxon>Pseudomonadati</taxon>
        <taxon>Pseudomonadota</taxon>
        <taxon>Gammaproteobacteria</taxon>
        <taxon>Pseudomonadales</taxon>
        <taxon>Pseudomonadaceae</taxon>
        <taxon>Pseudomonas</taxon>
    </lineage>
</organism>
<dbReference type="PANTHER" id="PTHR30249:SF16">
    <property type="entry name" value="INNER MEMBRANE PROTEIN"/>
    <property type="match status" value="1"/>
</dbReference>
<feature type="transmembrane region" description="Helical" evidence="5">
    <location>
        <begin position="6"/>
        <end position="25"/>
    </location>
</feature>
<dbReference type="PANTHER" id="PTHR30249">
    <property type="entry name" value="PUTATIVE SEROTONIN TRANSPORTER"/>
    <property type="match status" value="1"/>
</dbReference>
<proteinExistence type="predicted"/>
<evidence type="ECO:0000256" key="5">
    <source>
        <dbReference type="SAM" id="Phobius"/>
    </source>
</evidence>
<keyword evidence="3 5" id="KW-1133">Transmembrane helix</keyword>
<dbReference type="InterPro" id="IPR007300">
    <property type="entry name" value="CidB/LrgB"/>
</dbReference>
<protein>
    <submittedName>
        <fullName evidence="6 7">Effector of murein hydrolase</fullName>
    </submittedName>
</protein>
<evidence type="ECO:0000313" key="9">
    <source>
        <dbReference type="Proteomes" id="UP000199693"/>
    </source>
</evidence>
<reference evidence="7 8" key="2">
    <citation type="submission" date="2017-06" db="EMBL/GenBank/DDBJ databases">
        <authorList>
            <person name="Varghese N."/>
            <person name="Submissions S."/>
        </authorList>
    </citation>
    <scope>NUCLEOTIDE SEQUENCE [LARGE SCALE GENOMIC DNA]</scope>
    <source>
        <strain evidence="7 8">RLD-1</strain>
    </source>
</reference>
<dbReference type="RefSeq" id="WP_089389615.1">
    <property type="nucleotide sequence ID" value="NZ_FNEC01000010.1"/>
</dbReference>
<name>A0A239DXZ6_9PSED</name>
<dbReference type="EMBL" id="FNEC01000010">
    <property type="protein sequence ID" value="SDI94709.1"/>
    <property type="molecule type" value="Genomic_DNA"/>
</dbReference>
<evidence type="ECO:0000313" key="8">
    <source>
        <dbReference type="Proteomes" id="UP000198309"/>
    </source>
</evidence>
<evidence type="ECO:0000313" key="6">
    <source>
        <dbReference type="EMBL" id="SDI94709.1"/>
    </source>
</evidence>
<dbReference type="Pfam" id="PF04172">
    <property type="entry name" value="LrgB"/>
    <property type="match status" value="1"/>
</dbReference>
<evidence type="ECO:0000256" key="1">
    <source>
        <dbReference type="ARBA" id="ARBA00004141"/>
    </source>
</evidence>
<accession>A0A239DXZ6</accession>
<gene>
    <name evidence="6" type="ORF">SAMN05216189_1010156</name>
    <name evidence="7" type="ORF">SAMN06295949_101156</name>
</gene>
<evidence type="ECO:0000256" key="4">
    <source>
        <dbReference type="ARBA" id="ARBA00023136"/>
    </source>
</evidence>
<feature type="transmembrane region" description="Helical" evidence="5">
    <location>
        <begin position="32"/>
        <end position="51"/>
    </location>
</feature>
<evidence type="ECO:0000256" key="2">
    <source>
        <dbReference type="ARBA" id="ARBA00022692"/>
    </source>
</evidence>
<sequence>MSLDKQALFWLALTLGGYLFSRQLYKRVRWYGFAPIVFVPVLLFAVAIPLHARYADYARDTNWLVALLGPATVAFAVPIWQQRALLARHWPALLVGMCAGSAVAIGSSWALANALALDGQVALSLVPRSITTPLAMEMSHDLGGVPELTAAFVMITGVFGALAGGLLMKLLPLRSTLARGALLGVGAHGAGTSRAYEFGGEEGSTAGLLMVLTGLFNLLLAPAVALVLQFNS</sequence>
<keyword evidence="8" id="KW-1185">Reference proteome</keyword>
<evidence type="ECO:0000256" key="3">
    <source>
        <dbReference type="ARBA" id="ARBA00022989"/>
    </source>
</evidence>
<evidence type="ECO:0000313" key="7">
    <source>
        <dbReference type="EMBL" id="SNS37340.1"/>
    </source>
</evidence>
<comment type="subcellular location">
    <subcellularLocation>
        <location evidence="1">Membrane</location>
        <topology evidence="1">Multi-pass membrane protein</topology>
    </subcellularLocation>
</comment>
<keyword evidence="6" id="KW-0378">Hydrolase</keyword>
<feature type="transmembrane region" description="Helical" evidence="5">
    <location>
        <begin position="148"/>
        <end position="168"/>
    </location>
</feature>
<dbReference type="GO" id="GO:0016020">
    <property type="term" value="C:membrane"/>
    <property type="evidence" value="ECO:0007669"/>
    <property type="project" value="UniProtKB-SubCell"/>
</dbReference>
<keyword evidence="2 5" id="KW-0812">Transmembrane</keyword>
<feature type="transmembrane region" description="Helical" evidence="5">
    <location>
        <begin position="92"/>
        <end position="112"/>
    </location>
</feature>
<dbReference type="Proteomes" id="UP000199693">
    <property type="component" value="Unassembled WGS sequence"/>
</dbReference>
<dbReference type="EMBL" id="FZPC01000001">
    <property type="protein sequence ID" value="SNS37340.1"/>
    <property type="molecule type" value="Genomic_DNA"/>
</dbReference>
<reference evidence="6 9" key="1">
    <citation type="submission" date="2016-10" db="EMBL/GenBank/DDBJ databases">
        <authorList>
            <person name="de Groot N.N."/>
        </authorList>
    </citation>
    <scope>NUCLEOTIDE SEQUENCE [LARGE SCALE GENOMIC DNA]</scope>
    <source>
        <strain evidence="6 9">CCM 7361</strain>
    </source>
</reference>
<feature type="transmembrane region" description="Helical" evidence="5">
    <location>
        <begin position="63"/>
        <end position="80"/>
    </location>
</feature>
<dbReference type="GO" id="GO:0016787">
    <property type="term" value="F:hydrolase activity"/>
    <property type="evidence" value="ECO:0007669"/>
    <property type="project" value="UniProtKB-KW"/>
</dbReference>
<dbReference type="AlphaFoldDB" id="A0A239DXZ6"/>
<feature type="transmembrane region" description="Helical" evidence="5">
    <location>
        <begin position="208"/>
        <end position="228"/>
    </location>
</feature>
<keyword evidence="4 5" id="KW-0472">Membrane</keyword>